<name>A0AC61MVG4_9FIRM</name>
<reference evidence="1" key="1">
    <citation type="submission" date="2021-01" db="EMBL/GenBank/DDBJ databases">
        <title>Complete genome sequence of Clostridiales bacterium R-7.</title>
        <authorList>
            <person name="Mahoney-Kurpe S.C."/>
            <person name="Palevich N."/>
            <person name="Koike S."/>
            <person name="Moon C.D."/>
            <person name="Attwood G.T."/>
        </authorList>
    </citation>
    <scope>NUCLEOTIDE SEQUENCE</scope>
    <source>
        <strain evidence="1">R-7</strain>
    </source>
</reference>
<accession>A0AC61MVG4</accession>
<evidence type="ECO:0000313" key="2">
    <source>
        <dbReference type="Proteomes" id="UP000682782"/>
    </source>
</evidence>
<gene>
    <name evidence="1" type="ORF">JYE49_10590</name>
</gene>
<evidence type="ECO:0000313" key="1">
    <source>
        <dbReference type="EMBL" id="QUC66307.1"/>
    </source>
</evidence>
<sequence>MKTIRKKHMDRREWYSDSDREYACIYHRDDCFQGGIGLLTFTGLKEPESVDSPEGPLCIAANGYQWLELVPEGGHFALTAMFHDGTLFEQYTDITLRNEVDENGDAAFYDLLLDVVVLSDGTPRVLDREELDEALAGGIISRAEYALALQTANQVVDFYTTHKDLIRKKLFEYKALFEK</sequence>
<organism evidence="1 2">
    <name type="scientific">Aristaeella hokkaidonensis</name>
    <dbReference type="NCBI Taxonomy" id="3046382"/>
    <lineage>
        <taxon>Bacteria</taxon>
        <taxon>Bacillati</taxon>
        <taxon>Bacillota</taxon>
        <taxon>Clostridia</taxon>
        <taxon>Eubacteriales</taxon>
        <taxon>Aristaeellaceae</taxon>
        <taxon>Aristaeella</taxon>
    </lineage>
</organism>
<proteinExistence type="predicted"/>
<protein>
    <submittedName>
        <fullName evidence="1">DUF402 domain-containing protein</fullName>
    </submittedName>
</protein>
<dbReference type="EMBL" id="CP068393">
    <property type="protein sequence ID" value="QUC66307.1"/>
    <property type="molecule type" value="Genomic_DNA"/>
</dbReference>
<keyword evidence="2" id="KW-1185">Reference proteome</keyword>
<dbReference type="Proteomes" id="UP000682782">
    <property type="component" value="Chromosome"/>
</dbReference>